<keyword evidence="2" id="KW-1185">Reference proteome</keyword>
<accession>A0A1M7ZBF2</accession>
<protein>
    <submittedName>
        <fullName evidence="1">CarboxypepD_reg-like domain-containing protein</fullName>
    </submittedName>
</protein>
<dbReference type="InterPro" id="IPR008969">
    <property type="entry name" value="CarboxyPept-like_regulatory"/>
</dbReference>
<organism evidence="1 2">
    <name type="scientific">Algoriphagus zhangzhouensis</name>
    <dbReference type="NCBI Taxonomy" id="1073327"/>
    <lineage>
        <taxon>Bacteria</taxon>
        <taxon>Pseudomonadati</taxon>
        <taxon>Bacteroidota</taxon>
        <taxon>Cytophagia</taxon>
        <taxon>Cytophagales</taxon>
        <taxon>Cyclobacteriaceae</taxon>
        <taxon>Algoriphagus</taxon>
    </lineage>
</organism>
<proteinExistence type="predicted"/>
<dbReference type="Gene3D" id="2.60.40.1120">
    <property type="entry name" value="Carboxypeptidase-like, regulatory domain"/>
    <property type="match status" value="1"/>
</dbReference>
<gene>
    <name evidence="1" type="ORF">SAMN04488108_2007</name>
</gene>
<dbReference type="AlphaFoldDB" id="A0A1M7ZBF2"/>
<dbReference type="Proteomes" id="UP000184609">
    <property type="component" value="Unassembled WGS sequence"/>
</dbReference>
<name>A0A1M7ZBF2_9BACT</name>
<reference evidence="2" key="1">
    <citation type="submission" date="2016-12" db="EMBL/GenBank/DDBJ databases">
        <authorList>
            <person name="Varghese N."/>
            <person name="Submissions S."/>
        </authorList>
    </citation>
    <scope>NUCLEOTIDE SEQUENCE [LARGE SCALE GENOMIC DNA]</scope>
    <source>
        <strain evidence="2">DSM 25035</strain>
    </source>
</reference>
<dbReference type="Gene3D" id="2.60.40.3440">
    <property type="match status" value="1"/>
</dbReference>
<sequence>MSQIISTYPIFEGSQVLTSDQLNQLSAYLDQQNRLTRSKLIGMGIVCGLQIQPFPNGLSISKGLGITSEGFLIQNGKRFDATHYRPYTLPEGVSYKPFGFPEQDVTLWELLSEEPEDETDVKKLNNPATFLNNKFVLLYLEIFDKDLKSCLGNACDDKGQDRLLTLRRLVVSKADLDIILTRSSNVSGEFSADPDLKNYHFKKPLFSPSTPESTLIGPFISHYQNTITETVTTEYWDNLAQGYKVFEPLLAKSFGFSNPFDSAPVINKIDQINQSLTDAPVTVLGIQYLYDFFKELNLAWDEFLETGLSLWYSCPTDPSLFPLHLMLGRAIPASETAEEFYKYRHGLVQPPIFNGQKLLQEKLNQQYRRLVLMIENLELGILREPSPEDFPIKITPSIEKYDDLGSRSIPYYYDINGKGSFGSWFSLEKNWKAPGTLQLRSSDRPEVLAYDNQPDTPVANPDFLESPLNFNWDPYPFLRIEGHLGHNIEDAKTAIQNLINQFNLPIHLEALHLDAGGTLTDSNCGWNDLQEEYMHHRFLLLGLIRDISEGIEYFREINIKYYSDDPIYDEEQESEVLEAFKLFQDWNESLPECLEDLDWDIFQESYKKILQRLLDIFLIEMTLLDDIDLTDDKEIPLQNIYSGLIARASPIVYRVLDLFYFTKIQRLFLSYLHRKEKLHNSKRFTEYIQQNPGVNHEAGVYKGGTFILLYMTSSQRVIGDFSLPGAACDCQCIDSCEGDDWNLLPPFARPDYAVTMENTPVEIPVVINDRLPIEREYVVELLSEFTEKGGKVSQIGSSSTFLYEPPEGFSGDDSFNYKLVDKASELSDVGRVTIWVKEANPTVCYTEDILNCWGIDNVTKALSGRNLDSSNNPTQTLLDSLRETSGFTLAEMEDGILSSQQALEQLLNCLQLLVDGMTQAEMRQAILDYQAANCGAQPEPTCTSTGVIGQVIDASGEPISGVQITIEGGQIGTVTDLDGRFTLQFPNPGVTLQFAAVGFVSNTRDICDETQITHILTSVRVSQPAVTGVSTSVATLDATDMFKLASSRGLITDATATPDKNDLIVLLQDDKQEISLANEELSLLKNDTLKVIADENDLQYRSNSTKASLVEIISTKK</sequence>
<dbReference type="EMBL" id="FRXN01000002">
    <property type="protein sequence ID" value="SHO62235.1"/>
    <property type="molecule type" value="Genomic_DNA"/>
</dbReference>
<dbReference type="RefSeq" id="WP_073571625.1">
    <property type="nucleotide sequence ID" value="NZ_FRXN01000002.1"/>
</dbReference>
<dbReference type="SUPFAM" id="SSF49464">
    <property type="entry name" value="Carboxypeptidase regulatory domain-like"/>
    <property type="match status" value="1"/>
</dbReference>
<dbReference type="Pfam" id="PF17963">
    <property type="entry name" value="Big_9"/>
    <property type="match status" value="1"/>
</dbReference>
<dbReference type="OrthoDB" id="596204at2"/>
<evidence type="ECO:0000313" key="2">
    <source>
        <dbReference type="Proteomes" id="UP000184609"/>
    </source>
</evidence>
<evidence type="ECO:0000313" key="1">
    <source>
        <dbReference type="EMBL" id="SHO62235.1"/>
    </source>
</evidence>
<dbReference type="Pfam" id="PF13715">
    <property type="entry name" value="CarbopepD_reg_2"/>
    <property type="match status" value="1"/>
</dbReference>
<dbReference type="STRING" id="1073327.SAMN04488108_2007"/>